<gene>
    <name evidence="2" type="ORF">NNC68_12725</name>
</gene>
<reference evidence="2" key="1">
    <citation type="submission" date="2022-07" db="EMBL/GenBank/DDBJ databases">
        <title>Prevotella copri.</title>
        <authorList>
            <person name="Yang C."/>
        </authorList>
    </citation>
    <scope>NUCLEOTIDE SEQUENCE</scope>
    <source>
        <strain evidence="2">HF1805</strain>
    </source>
</reference>
<feature type="compositionally biased region" description="Polar residues" evidence="1">
    <location>
        <begin position="10"/>
        <end position="23"/>
    </location>
</feature>
<evidence type="ECO:0000256" key="1">
    <source>
        <dbReference type="SAM" id="MobiDB-lite"/>
    </source>
</evidence>
<protein>
    <recommendedName>
        <fullName evidence="4">Ribosomal protein L32</fullName>
    </recommendedName>
</protein>
<dbReference type="EMBL" id="JANDWU010000028">
    <property type="protein sequence ID" value="MCP9550325.1"/>
    <property type="molecule type" value="Genomic_DNA"/>
</dbReference>
<dbReference type="RefSeq" id="WP_151202116.1">
    <property type="nucleotide sequence ID" value="NZ_JANDWU010000028.1"/>
</dbReference>
<evidence type="ECO:0000313" key="2">
    <source>
        <dbReference type="EMBL" id="MCP9550325.1"/>
    </source>
</evidence>
<comment type="caution">
    <text evidence="2">The sequence shown here is derived from an EMBL/GenBank/DDBJ whole genome shotgun (WGS) entry which is preliminary data.</text>
</comment>
<feature type="region of interest" description="Disordered" evidence="1">
    <location>
        <begin position="1"/>
        <end position="23"/>
    </location>
</feature>
<accession>A0AAW5ICT9</accession>
<organism evidence="2 3">
    <name type="scientific">Segatella copri</name>
    <dbReference type="NCBI Taxonomy" id="165179"/>
    <lineage>
        <taxon>Bacteria</taxon>
        <taxon>Pseudomonadati</taxon>
        <taxon>Bacteroidota</taxon>
        <taxon>Bacteroidia</taxon>
        <taxon>Bacteroidales</taxon>
        <taxon>Prevotellaceae</taxon>
        <taxon>Segatella</taxon>
    </lineage>
</organism>
<proteinExistence type="predicted"/>
<evidence type="ECO:0008006" key="4">
    <source>
        <dbReference type="Google" id="ProtNLM"/>
    </source>
</evidence>
<dbReference type="AlphaFoldDB" id="A0AAW5ICT9"/>
<feature type="region of interest" description="Disordered" evidence="1">
    <location>
        <begin position="36"/>
        <end position="60"/>
    </location>
</feature>
<sequence length="60" mass="6965">MRKRVKRQYQKSGNKNVRSGRNSYSFIAVSKRLSIHRHGRTSMDPVFPGKKQATSEQEKS</sequence>
<name>A0AAW5ICT9_9BACT</name>
<evidence type="ECO:0000313" key="3">
    <source>
        <dbReference type="Proteomes" id="UP001205506"/>
    </source>
</evidence>
<dbReference type="Proteomes" id="UP001205506">
    <property type="component" value="Unassembled WGS sequence"/>
</dbReference>